<dbReference type="InterPro" id="IPR041468">
    <property type="entry name" value="HTH_ParB/Spo0J"/>
</dbReference>
<feature type="compositionally biased region" description="Basic and acidic residues" evidence="5">
    <location>
        <begin position="19"/>
        <end position="32"/>
    </location>
</feature>
<dbReference type="CDD" id="cd00093">
    <property type="entry name" value="HTH_XRE"/>
    <property type="match status" value="1"/>
</dbReference>
<feature type="region of interest" description="Disordered" evidence="5">
    <location>
        <begin position="1"/>
        <end position="49"/>
    </location>
</feature>
<dbReference type="SUPFAM" id="SSF109709">
    <property type="entry name" value="KorB DNA-binding domain-like"/>
    <property type="match status" value="1"/>
</dbReference>
<evidence type="ECO:0000256" key="5">
    <source>
        <dbReference type="SAM" id="MobiDB-lite"/>
    </source>
</evidence>
<dbReference type="SMART" id="SM00470">
    <property type="entry name" value="ParB"/>
    <property type="match status" value="1"/>
</dbReference>
<dbReference type="EMBL" id="SLXT01000014">
    <property type="protein sequence ID" value="TCP63895.1"/>
    <property type="molecule type" value="Genomic_DNA"/>
</dbReference>
<dbReference type="Proteomes" id="UP000294813">
    <property type="component" value="Unassembled WGS sequence"/>
</dbReference>
<feature type="domain" description="ParB-like N-terminal" evidence="6">
    <location>
        <begin position="34"/>
        <end position="124"/>
    </location>
</feature>
<dbReference type="InterPro" id="IPR036086">
    <property type="entry name" value="ParB/Sulfiredoxin_sf"/>
</dbReference>
<dbReference type="FunFam" id="1.10.10.2830:FF:000001">
    <property type="entry name" value="Chromosome partitioning protein ParB"/>
    <property type="match status" value="1"/>
</dbReference>
<evidence type="ECO:0000256" key="2">
    <source>
        <dbReference type="ARBA" id="ARBA00006295"/>
    </source>
</evidence>
<dbReference type="Pfam" id="PF17762">
    <property type="entry name" value="HTH_ParB"/>
    <property type="match status" value="1"/>
</dbReference>
<accession>A0A4R2RXP9</accession>
<keyword evidence="8" id="KW-1185">Reference proteome</keyword>
<evidence type="ECO:0000256" key="1">
    <source>
        <dbReference type="ARBA" id="ARBA00004453"/>
    </source>
</evidence>
<dbReference type="SUPFAM" id="SSF110849">
    <property type="entry name" value="ParB/Sulfiredoxin"/>
    <property type="match status" value="1"/>
</dbReference>
<sequence>MATKSHRGLGKGLQALIPEETRPENKEDDSKKLRIVPLSSIEPNPDQPRKHFDQEALEELSKSIQEHGIIQPLVVRPIDQNRFQLVVGERRWRASHLAGLESVPVVVRDWDDQKTAEISLIENIQRRDLNPLEEALAFRSLLNDFHLTQEQLAVRVGKSRSYITNSLRLLQLPVKLQQYLVDAVLTMGHAKAILALQNQQDQNDLADEVIDKGLNVRQTEELVKCWNQPMQSVTLVQETQQQVASTNQEPLANHQANLQQVPVIRHTKKTILFSSDEQPKTTKVDSATQSALEANPEDHAVTEMAERLRSWLKTAVKIKSQGQQGHIEISFYSHEDLQRIIDSLMLQDNRY</sequence>
<dbReference type="InterPro" id="IPR001387">
    <property type="entry name" value="Cro/C1-type_HTH"/>
</dbReference>
<keyword evidence="4" id="KW-0238">DNA-binding</keyword>
<protein>
    <submittedName>
        <fullName evidence="7">ParB family chromosome partitioning protein</fullName>
    </submittedName>
</protein>
<comment type="subcellular location">
    <subcellularLocation>
        <location evidence="1">Cytoplasm</location>
        <location evidence="1">Nucleoid</location>
    </subcellularLocation>
</comment>
<gene>
    <name evidence="7" type="ORF">EDD73_11443</name>
</gene>
<dbReference type="NCBIfam" id="TIGR00180">
    <property type="entry name" value="parB_part"/>
    <property type="match status" value="1"/>
</dbReference>
<dbReference type="AlphaFoldDB" id="A0A4R2RXP9"/>
<dbReference type="Pfam" id="PF02195">
    <property type="entry name" value="ParB_N"/>
    <property type="match status" value="1"/>
</dbReference>
<dbReference type="PANTHER" id="PTHR33375">
    <property type="entry name" value="CHROMOSOME-PARTITIONING PROTEIN PARB-RELATED"/>
    <property type="match status" value="1"/>
</dbReference>
<dbReference type="Gene3D" id="1.10.10.2830">
    <property type="match status" value="1"/>
</dbReference>
<organism evidence="7 8">
    <name type="scientific">Heliophilum fasciatum</name>
    <dbReference type="NCBI Taxonomy" id="35700"/>
    <lineage>
        <taxon>Bacteria</taxon>
        <taxon>Bacillati</taxon>
        <taxon>Bacillota</taxon>
        <taxon>Clostridia</taxon>
        <taxon>Eubacteriales</taxon>
        <taxon>Heliobacteriaceae</taxon>
        <taxon>Heliophilum</taxon>
    </lineage>
</organism>
<evidence type="ECO:0000313" key="7">
    <source>
        <dbReference type="EMBL" id="TCP63895.1"/>
    </source>
</evidence>
<comment type="similarity">
    <text evidence="2">Belongs to the ParB family.</text>
</comment>
<evidence type="ECO:0000256" key="3">
    <source>
        <dbReference type="ARBA" id="ARBA00022829"/>
    </source>
</evidence>
<dbReference type="GO" id="GO:0045881">
    <property type="term" value="P:positive regulation of sporulation resulting in formation of a cellular spore"/>
    <property type="evidence" value="ECO:0007669"/>
    <property type="project" value="TreeGrafter"/>
</dbReference>
<keyword evidence="3" id="KW-0159">Chromosome partition</keyword>
<dbReference type="GO" id="GO:0003677">
    <property type="term" value="F:DNA binding"/>
    <property type="evidence" value="ECO:0007669"/>
    <property type="project" value="UniProtKB-KW"/>
</dbReference>
<dbReference type="GO" id="GO:0009295">
    <property type="term" value="C:nucleoid"/>
    <property type="evidence" value="ECO:0007669"/>
    <property type="project" value="UniProtKB-SubCell"/>
</dbReference>
<dbReference type="InterPro" id="IPR004437">
    <property type="entry name" value="ParB/RepB/Spo0J"/>
</dbReference>
<evidence type="ECO:0000256" key="4">
    <source>
        <dbReference type="ARBA" id="ARBA00023125"/>
    </source>
</evidence>
<dbReference type="CDD" id="cd16393">
    <property type="entry name" value="SPO0J_N"/>
    <property type="match status" value="1"/>
</dbReference>
<dbReference type="GO" id="GO:0005694">
    <property type="term" value="C:chromosome"/>
    <property type="evidence" value="ECO:0007669"/>
    <property type="project" value="TreeGrafter"/>
</dbReference>
<dbReference type="Gene3D" id="3.90.1530.30">
    <property type="match status" value="1"/>
</dbReference>
<reference evidence="7 8" key="1">
    <citation type="submission" date="2019-03" db="EMBL/GenBank/DDBJ databases">
        <title>Genomic Encyclopedia of Type Strains, Phase IV (KMG-IV): sequencing the most valuable type-strain genomes for metagenomic binning, comparative biology and taxonomic classification.</title>
        <authorList>
            <person name="Goeker M."/>
        </authorList>
    </citation>
    <scope>NUCLEOTIDE SEQUENCE [LARGE SCALE GENOMIC DNA]</scope>
    <source>
        <strain evidence="7 8">DSM 11170</strain>
    </source>
</reference>
<evidence type="ECO:0000313" key="8">
    <source>
        <dbReference type="Proteomes" id="UP000294813"/>
    </source>
</evidence>
<dbReference type="FunFam" id="3.90.1530.30:FF:000001">
    <property type="entry name" value="Chromosome partitioning protein ParB"/>
    <property type="match status" value="1"/>
</dbReference>
<dbReference type="GO" id="GO:0007059">
    <property type="term" value="P:chromosome segregation"/>
    <property type="evidence" value="ECO:0007669"/>
    <property type="project" value="UniProtKB-KW"/>
</dbReference>
<comment type="caution">
    <text evidence="7">The sequence shown here is derived from an EMBL/GenBank/DDBJ whole genome shotgun (WGS) entry which is preliminary data.</text>
</comment>
<dbReference type="PANTHER" id="PTHR33375:SF1">
    <property type="entry name" value="CHROMOSOME-PARTITIONING PROTEIN PARB-RELATED"/>
    <property type="match status" value="1"/>
</dbReference>
<proteinExistence type="inferred from homology"/>
<dbReference type="InterPro" id="IPR003115">
    <property type="entry name" value="ParB_N"/>
</dbReference>
<dbReference type="InterPro" id="IPR050336">
    <property type="entry name" value="Chromosome_partition/occlusion"/>
</dbReference>
<evidence type="ECO:0000259" key="6">
    <source>
        <dbReference type="SMART" id="SM00470"/>
    </source>
</evidence>
<name>A0A4R2RXP9_9FIRM</name>